<dbReference type="PANTHER" id="PTHR31756:SF3">
    <property type="entry name" value="PYRUVATE, PHOSPHATE DIKINASE REGULATORY PROTEIN 1, CHLOROPLASTIC"/>
    <property type="match status" value="1"/>
</dbReference>
<evidence type="ECO:0008006" key="8">
    <source>
        <dbReference type="Google" id="ProtNLM"/>
    </source>
</evidence>
<dbReference type="GO" id="GO:0004674">
    <property type="term" value="F:protein serine/threonine kinase activity"/>
    <property type="evidence" value="ECO:0007669"/>
    <property type="project" value="UniProtKB-KW"/>
</dbReference>
<reference evidence="6 7" key="1">
    <citation type="submission" date="2016-06" db="EMBL/GenBank/DDBJ databases">
        <authorList>
            <person name="Olsen C.W."/>
            <person name="Carey S."/>
            <person name="Hinshaw L."/>
            <person name="Karasin A.I."/>
        </authorList>
    </citation>
    <scope>NUCLEOTIDE SEQUENCE [LARGE SCALE GENOMIC DNA]</scope>
    <source>
        <strain evidence="6 7">LZ-22</strain>
    </source>
</reference>
<protein>
    <recommendedName>
        <fullName evidence="8">Kinase/pyrophosphorylase</fullName>
    </recommendedName>
</protein>
<evidence type="ECO:0000313" key="7">
    <source>
        <dbReference type="Proteomes" id="UP000199086"/>
    </source>
</evidence>
<evidence type="ECO:0000313" key="6">
    <source>
        <dbReference type="EMBL" id="SDB90505.1"/>
    </source>
</evidence>
<sequence>MEGVLSAVESLKGRPHDRIVLTTLVNPDLRDLVNRACDEMGVRHSDLLGPTLRSIEEITGTEADLVPMRPVGVEADYFTRIGAMHYVIQHDDGQHLEGLRSADIVLLGASRSGKTPLSMYLGYLGYRTANVPLVLGIDPPAQLAAVDRWRLVGLTMDPERLVEIRKERVGRLGQGTGLRNRKDGYADLARVYDEVDQIVALQRRLGAVVMNTTSVALEESAAKIIETVERRALQAGAHLREIAGEPRATPRASAKPPT</sequence>
<keyword evidence="4" id="KW-0418">Kinase</keyword>
<accession>A0A1G6H974</accession>
<evidence type="ECO:0000256" key="1">
    <source>
        <dbReference type="ARBA" id="ARBA00022527"/>
    </source>
</evidence>
<keyword evidence="3" id="KW-0547">Nucleotide-binding</keyword>
<evidence type="ECO:0000256" key="2">
    <source>
        <dbReference type="ARBA" id="ARBA00022679"/>
    </source>
</evidence>
<dbReference type="NCBIfam" id="NF003742">
    <property type="entry name" value="PRK05339.1"/>
    <property type="match status" value="1"/>
</dbReference>
<evidence type="ECO:0000256" key="3">
    <source>
        <dbReference type="ARBA" id="ARBA00022741"/>
    </source>
</evidence>
<dbReference type="GO" id="GO:0005524">
    <property type="term" value="F:ATP binding"/>
    <property type="evidence" value="ECO:0007669"/>
    <property type="project" value="InterPro"/>
</dbReference>
<gene>
    <name evidence="6" type="ORF">GA0111570_107121</name>
</gene>
<evidence type="ECO:0000256" key="5">
    <source>
        <dbReference type="SAM" id="MobiDB-lite"/>
    </source>
</evidence>
<dbReference type="PANTHER" id="PTHR31756">
    <property type="entry name" value="PYRUVATE, PHOSPHATE DIKINASE REGULATORY PROTEIN 1, CHLOROPLASTIC"/>
    <property type="match status" value="1"/>
</dbReference>
<feature type="region of interest" description="Disordered" evidence="5">
    <location>
        <begin position="239"/>
        <end position="258"/>
    </location>
</feature>
<dbReference type="AlphaFoldDB" id="A0A1G6H974"/>
<organism evidence="6 7">
    <name type="scientific">Raineyella antarctica</name>
    <dbReference type="NCBI Taxonomy" id="1577474"/>
    <lineage>
        <taxon>Bacteria</taxon>
        <taxon>Bacillati</taxon>
        <taxon>Actinomycetota</taxon>
        <taxon>Actinomycetes</taxon>
        <taxon>Propionibacteriales</taxon>
        <taxon>Propionibacteriaceae</taxon>
        <taxon>Raineyella</taxon>
    </lineage>
</organism>
<dbReference type="EMBL" id="FMYF01000007">
    <property type="protein sequence ID" value="SDB90505.1"/>
    <property type="molecule type" value="Genomic_DNA"/>
</dbReference>
<dbReference type="Proteomes" id="UP000199086">
    <property type="component" value="Unassembled WGS sequence"/>
</dbReference>
<keyword evidence="2" id="KW-0808">Transferase</keyword>
<dbReference type="Pfam" id="PF03618">
    <property type="entry name" value="Kinase-PPPase"/>
    <property type="match status" value="1"/>
</dbReference>
<dbReference type="STRING" id="1577474.GA0111570_107121"/>
<dbReference type="InterPro" id="IPR005177">
    <property type="entry name" value="Kinase-pyrophosphorylase"/>
</dbReference>
<name>A0A1G6H974_9ACTN</name>
<proteinExistence type="predicted"/>
<keyword evidence="7" id="KW-1185">Reference proteome</keyword>
<evidence type="ECO:0000256" key="4">
    <source>
        <dbReference type="ARBA" id="ARBA00022777"/>
    </source>
</evidence>
<keyword evidence="1" id="KW-0723">Serine/threonine-protein kinase</keyword>